<proteinExistence type="predicted"/>
<dbReference type="InterPro" id="IPR036179">
    <property type="entry name" value="Ig-like_dom_sf"/>
</dbReference>
<reference evidence="1 2" key="1">
    <citation type="submission" date="2021-06" db="EMBL/GenBank/DDBJ databases">
        <authorList>
            <person name="Palmer J.M."/>
        </authorList>
    </citation>
    <scope>NUCLEOTIDE SEQUENCE [LARGE SCALE GENOMIC DNA]</scope>
    <source>
        <strain evidence="1 2">GA_2019</strain>
        <tissue evidence="1">Muscle</tissue>
    </source>
</reference>
<name>A0ABV0N7H5_9TELE</name>
<keyword evidence="2" id="KW-1185">Reference proteome</keyword>
<dbReference type="EMBL" id="JAHRIO010030110">
    <property type="protein sequence ID" value="MEQ2167350.1"/>
    <property type="molecule type" value="Genomic_DNA"/>
</dbReference>
<organism evidence="1 2">
    <name type="scientific">Goodea atripinnis</name>
    <dbReference type="NCBI Taxonomy" id="208336"/>
    <lineage>
        <taxon>Eukaryota</taxon>
        <taxon>Metazoa</taxon>
        <taxon>Chordata</taxon>
        <taxon>Craniata</taxon>
        <taxon>Vertebrata</taxon>
        <taxon>Euteleostomi</taxon>
        <taxon>Actinopterygii</taxon>
        <taxon>Neopterygii</taxon>
        <taxon>Teleostei</taxon>
        <taxon>Neoteleostei</taxon>
        <taxon>Acanthomorphata</taxon>
        <taxon>Ovalentaria</taxon>
        <taxon>Atherinomorphae</taxon>
        <taxon>Cyprinodontiformes</taxon>
        <taxon>Goodeidae</taxon>
        <taxon>Goodea</taxon>
    </lineage>
</organism>
<sequence length="58" mass="6643">MFDLKELSANGNVTYKITEDGTLTIRDVKHSDNYSYCCQESSSTPELCWENRTKLHVA</sequence>
<comment type="caution">
    <text evidence="1">The sequence shown here is derived from an EMBL/GenBank/DDBJ whole genome shotgun (WGS) entry which is preliminary data.</text>
</comment>
<dbReference type="InterPro" id="IPR013783">
    <property type="entry name" value="Ig-like_fold"/>
</dbReference>
<protein>
    <submittedName>
        <fullName evidence="1">Uncharacterized protein</fullName>
    </submittedName>
</protein>
<evidence type="ECO:0000313" key="1">
    <source>
        <dbReference type="EMBL" id="MEQ2167350.1"/>
    </source>
</evidence>
<feature type="non-terminal residue" evidence="1">
    <location>
        <position position="58"/>
    </location>
</feature>
<dbReference type="Proteomes" id="UP001476798">
    <property type="component" value="Unassembled WGS sequence"/>
</dbReference>
<dbReference type="Gene3D" id="2.60.40.10">
    <property type="entry name" value="Immunoglobulins"/>
    <property type="match status" value="1"/>
</dbReference>
<dbReference type="SUPFAM" id="SSF48726">
    <property type="entry name" value="Immunoglobulin"/>
    <property type="match status" value="1"/>
</dbReference>
<gene>
    <name evidence="1" type="ORF">GOODEAATRI_003280</name>
</gene>
<evidence type="ECO:0000313" key="2">
    <source>
        <dbReference type="Proteomes" id="UP001476798"/>
    </source>
</evidence>
<accession>A0ABV0N7H5</accession>